<keyword evidence="1" id="KW-0808">Transferase</keyword>
<dbReference type="GO" id="GO:0044550">
    <property type="term" value="P:secondary metabolite biosynthetic process"/>
    <property type="evidence" value="ECO:0007669"/>
    <property type="project" value="TreeGrafter"/>
</dbReference>
<dbReference type="InterPro" id="IPR023213">
    <property type="entry name" value="CAT-like_dom_sf"/>
</dbReference>
<dbReference type="AlphaFoldDB" id="A0A0C3D5I4"/>
<dbReference type="InParanoid" id="A0A0C3D5I4"/>
<dbReference type="PANTHER" id="PTHR31642">
    <property type="entry name" value="TRICHOTHECENE 3-O-ACETYLTRANSFERASE"/>
    <property type="match status" value="1"/>
</dbReference>
<dbReference type="InterPro" id="IPR050317">
    <property type="entry name" value="Plant_Fungal_Acyltransferase"/>
</dbReference>
<dbReference type="Proteomes" id="UP000054321">
    <property type="component" value="Unassembled WGS sequence"/>
</dbReference>
<dbReference type="HOGENOM" id="CLU_026450_1_1_1"/>
<evidence type="ECO:0000313" key="3">
    <source>
        <dbReference type="Proteomes" id="UP000054321"/>
    </source>
</evidence>
<dbReference type="EMBL" id="KN832882">
    <property type="protein sequence ID" value="KIM97137.1"/>
    <property type="molecule type" value="Genomic_DNA"/>
</dbReference>
<dbReference type="OrthoDB" id="671439at2759"/>
<keyword evidence="3" id="KW-1185">Reference proteome</keyword>
<proteinExistence type="predicted"/>
<evidence type="ECO:0000256" key="1">
    <source>
        <dbReference type="ARBA" id="ARBA00022679"/>
    </source>
</evidence>
<dbReference type="Gene3D" id="3.30.559.10">
    <property type="entry name" value="Chloramphenicol acetyltransferase-like domain"/>
    <property type="match status" value="2"/>
</dbReference>
<gene>
    <name evidence="2" type="ORF">OIDMADRAFT_32167</name>
</gene>
<dbReference type="PANTHER" id="PTHR31642:SF310">
    <property type="entry name" value="FATTY ALCOHOL:CAFFEOYL-COA ACYLTRANSFERASE"/>
    <property type="match status" value="1"/>
</dbReference>
<sequence>MEGHMDFTISGPPFDVQFSLVDQVAPPVYSRRILIFSRENSQREEAIHALKAGLQSTINEVPILAGQMALTSAGWIVKNGLAILRIRDVDISYAELQSTNFPETMLSAQILSSVPTITDPENQWNVCRIQANFIHGGLLLVISINHTTMDGYGITKIIEALARNCRANGLTSSSQPVIFDRSRLSECSGKGDIKKLPAYSVVPGSPKLRHIPSDIVTTSFSLSLPALKSLKVAATPRDSWITTHDAVNALCWRTHARGRYKANLITEEDIARFAFPVDFRQLIQPPLPSNYIGNAVLMAKVELPIKTLLGRGGLSTAAAAIRGGVKNVDAAYVDNFIAVAKSLENPRQLRINLMLDDPRTGFGSTSYKSFAHSTLDWDPVLGNFERLRLPYGVIGEGMSIILPVLRDGSWEVTVTVEGPLLELFRTDVEFITYGSQIS</sequence>
<dbReference type="STRING" id="913774.A0A0C3D5I4"/>
<dbReference type="GO" id="GO:0016747">
    <property type="term" value="F:acyltransferase activity, transferring groups other than amino-acyl groups"/>
    <property type="evidence" value="ECO:0007669"/>
    <property type="project" value="TreeGrafter"/>
</dbReference>
<protein>
    <submittedName>
        <fullName evidence="2">Uncharacterized protein</fullName>
    </submittedName>
</protein>
<reference evidence="2 3" key="1">
    <citation type="submission" date="2014-04" db="EMBL/GenBank/DDBJ databases">
        <authorList>
            <consortium name="DOE Joint Genome Institute"/>
            <person name="Kuo A."/>
            <person name="Martino E."/>
            <person name="Perotto S."/>
            <person name="Kohler A."/>
            <person name="Nagy L.G."/>
            <person name="Floudas D."/>
            <person name="Copeland A."/>
            <person name="Barry K.W."/>
            <person name="Cichocki N."/>
            <person name="Veneault-Fourrey C."/>
            <person name="LaButti K."/>
            <person name="Lindquist E.A."/>
            <person name="Lipzen A."/>
            <person name="Lundell T."/>
            <person name="Morin E."/>
            <person name="Murat C."/>
            <person name="Sun H."/>
            <person name="Tunlid A."/>
            <person name="Henrissat B."/>
            <person name="Grigoriev I.V."/>
            <person name="Hibbett D.S."/>
            <person name="Martin F."/>
            <person name="Nordberg H.P."/>
            <person name="Cantor M.N."/>
            <person name="Hua S.X."/>
        </authorList>
    </citation>
    <scope>NUCLEOTIDE SEQUENCE [LARGE SCALE GENOMIC DNA]</scope>
    <source>
        <strain evidence="2 3">Zn</strain>
    </source>
</reference>
<evidence type="ECO:0000313" key="2">
    <source>
        <dbReference type="EMBL" id="KIM97137.1"/>
    </source>
</evidence>
<reference evidence="3" key="2">
    <citation type="submission" date="2015-01" db="EMBL/GenBank/DDBJ databases">
        <title>Evolutionary Origins and Diversification of the Mycorrhizal Mutualists.</title>
        <authorList>
            <consortium name="DOE Joint Genome Institute"/>
            <consortium name="Mycorrhizal Genomics Consortium"/>
            <person name="Kohler A."/>
            <person name="Kuo A."/>
            <person name="Nagy L.G."/>
            <person name="Floudas D."/>
            <person name="Copeland A."/>
            <person name="Barry K.W."/>
            <person name="Cichocki N."/>
            <person name="Veneault-Fourrey C."/>
            <person name="LaButti K."/>
            <person name="Lindquist E.A."/>
            <person name="Lipzen A."/>
            <person name="Lundell T."/>
            <person name="Morin E."/>
            <person name="Murat C."/>
            <person name="Riley R."/>
            <person name="Ohm R."/>
            <person name="Sun H."/>
            <person name="Tunlid A."/>
            <person name="Henrissat B."/>
            <person name="Grigoriev I.V."/>
            <person name="Hibbett D.S."/>
            <person name="Martin F."/>
        </authorList>
    </citation>
    <scope>NUCLEOTIDE SEQUENCE [LARGE SCALE GENOMIC DNA]</scope>
    <source>
        <strain evidence="3">Zn</strain>
    </source>
</reference>
<accession>A0A0C3D5I4</accession>
<organism evidence="2 3">
    <name type="scientific">Oidiodendron maius (strain Zn)</name>
    <dbReference type="NCBI Taxonomy" id="913774"/>
    <lineage>
        <taxon>Eukaryota</taxon>
        <taxon>Fungi</taxon>
        <taxon>Dikarya</taxon>
        <taxon>Ascomycota</taxon>
        <taxon>Pezizomycotina</taxon>
        <taxon>Leotiomycetes</taxon>
        <taxon>Leotiomycetes incertae sedis</taxon>
        <taxon>Myxotrichaceae</taxon>
        <taxon>Oidiodendron</taxon>
    </lineage>
</organism>
<dbReference type="Pfam" id="PF02458">
    <property type="entry name" value="Transferase"/>
    <property type="match status" value="1"/>
</dbReference>
<name>A0A0C3D5I4_OIDMZ</name>